<keyword evidence="3" id="KW-1185">Reference proteome</keyword>
<name>A0A1X7H647_TRICW</name>
<dbReference type="AlphaFoldDB" id="A0A1X7H647"/>
<dbReference type="STRING" id="28094.SAMN06295900_12213"/>
<sequence length="170" mass="17164">MTIRFVRVLLPAAIAAGAVAVCAPAYAVLGGAPMTTPSGATAKTVNPVARAASTTSTSTSTASSAAAYTVKETTLSSGTVVREYVGTDGNVFGIAWKGPFAPDLATLLGSYFPQYTSAVEAQRAQRVGHGPVAVKQSGLVVHSGGHMGLYFGNAYLPDSLPSGLSATDIQ</sequence>
<dbReference type="RefSeq" id="WP_085230583.1">
    <property type="nucleotide sequence ID" value="NZ_BSQD01000009.1"/>
</dbReference>
<dbReference type="EMBL" id="FXAH01000022">
    <property type="protein sequence ID" value="SMF80202.1"/>
    <property type="molecule type" value="Genomic_DNA"/>
</dbReference>
<protein>
    <recommendedName>
        <fullName evidence="4">DUF2844 domain-containing protein</fullName>
    </recommendedName>
</protein>
<feature type="signal peptide" evidence="1">
    <location>
        <begin position="1"/>
        <end position="27"/>
    </location>
</feature>
<accession>A0A1X7H647</accession>
<dbReference type="OrthoDB" id="7561239at2"/>
<dbReference type="GeneID" id="95549957"/>
<evidence type="ECO:0000313" key="3">
    <source>
        <dbReference type="Proteomes" id="UP000192911"/>
    </source>
</evidence>
<evidence type="ECO:0000313" key="2">
    <source>
        <dbReference type="EMBL" id="SMF80202.1"/>
    </source>
</evidence>
<dbReference type="InterPro" id="IPR021267">
    <property type="entry name" value="DUF2844"/>
</dbReference>
<evidence type="ECO:0000256" key="1">
    <source>
        <dbReference type="SAM" id="SignalP"/>
    </source>
</evidence>
<keyword evidence="1" id="KW-0732">Signal</keyword>
<organism evidence="2 3">
    <name type="scientific">Trinickia caryophylli</name>
    <name type="common">Paraburkholderia caryophylli</name>
    <dbReference type="NCBI Taxonomy" id="28094"/>
    <lineage>
        <taxon>Bacteria</taxon>
        <taxon>Pseudomonadati</taxon>
        <taxon>Pseudomonadota</taxon>
        <taxon>Betaproteobacteria</taxon>
        <taxon>Burkholderiales</taxon>
        <taxon>Burkholderiaceae</taxon>
        <taxon>Trinickia</taxon>
    </lineage>
</organism>
<evidence type="ECO:0008006" key="4">
    <source>
        <dbReference type="Google" id="ProtNLM"/>
    </source>
</evidence>
<gene>
    <name evidence="2" type="ORF">SAMN06295900_12213</name>
</gene>
<reference evidence="3" key="1">
    <citation type="submission" date="2017-04" db="EMBL/GenBank/DDBJ databases">
        <authorList>
            <person name="Varghese N."/>
            <person name="Submissions S."/>
        </authorList>
    </citation>
    <scope>NUCLEOTIDE SEQUENCE [LARGE SCALE GENOMIC DNA]</scope>
    <source>
        <strain evidence="3">Ballard 720</strain>
    </source>
</reference>
<dbReference type="Proteomes" id="UP000192911">
    <property type="component" value="Unassembled WGS sequence"/>
</dbReference>
<proteinExistence type="predicted"/>
<feature type="chain" id="PRO_5013298945" description="DUF2844 domain-containing protein" evidence="1">
    <location>
        <begin position="28"/>
        <end position="170"/>
    </location>
</feature>
<dbReference type="Pfam" id="PF11005">
    <property type="entry name" value="DUF2844"/>
    <property type="match status" value="1"/>
</dbReference>